<proteinExistence type="predicted"/>
<sequence>MPNWCYSRIKFTGDYKAVRKLYNFIAEQFDIPFEREPMHFDKNTFLGTFLDRAGLDSERFRCRGQITDWPGPPEPCDDDSGNCEIVIYTETAWCPMIAMWLAIIKKISPNVQLFYASEECGMGIYQSNDPDYVDNYVVDTWIGSRETIPAEVRGTIFGEEFFEDEISEDRLRDELLKAFPDGSDDSTADLIARLDDLDFGDDNGTSVHKWEYYSASEQD</sequence>
<evidence type="ECO:0000313" key="1">
    <source>
        <dbReference type="EMBL" id="SDZ76462.1"/>
    </source>
</evidence>
<name>A0A1H3VQS4_SELRU</name>
<organism evidence="1 2">
    <name type="scientific">Selenomonas ruminantium</name>
    <dbReference type="NCBI Taxonomy" id="971"/>
    <lineage>
        <taxon>Bacteria</taxon>
        <taxon>Bacillati</taxon>
        <taxon>Bacillota</taxon>
        <taxon>Negativicutes</taxon>
        <taxon>Selenomonadales</taxon>
        <taxon>Selenomonadaceae</taxon>
        <taxon>Selenomonas</taxon>
    </lineage>
</organism>
<dbReference type="OrthoDB" id="2046926at2"/>
<dbReference type="EMBL" id="FNQG01000002">
    <property type="protein sequence ID" value="SDZ76462.1"/>
    <property type="molecule type" value="Genomic_DNA"/>
</dbReference>
<evidence type="ECO:0008006" key="3">
    <source>
        <dbReference type="Google" id="ProtNLM"/>
    </source>
</evidence>
<dbReference type="Proteomes" id="UP000183469">
    <property type="component" value="Unassembled WGS sequence"/>
</dbReference>
<protein>
    <recommendedName>
        <fullName evidence="3">YubB ferredoxin-like domain-containing protein</fullName>
    </recommendedName>
</protein>
<dbReference type="RefSeq" id="WP_074670529.1">
    <property type="nucleotide sequence ID" value="NZ_FNQG01000002.1"/>
</dbReference>
<evidence type="ECO:0000313" key="2">
    <source>
        <dbReference type="Proteomes" id="UP000183469"/>
    </source>
</evidence>
<reference evidence="1 2" key="1">
    <citation type="submission" date="2016-10" db="EMBL/GenBank/DDBJ databases">
        <authorList>
            <person name="de Groot N.N."/>
        </authorList>
    </citation>
    <scope>NUCLEOTIDE SEQUENCE [LARGE SCALE GENOMIC DNA]</scope>
    <source>
        <strain evidence="1 2">DSM 2872</strain>
    </source>
</reference>
<accession>A0A1H3VQS4</accession>
<dbReference type="AlphaFoldDB" id="A0A1H3VQS4"/>
<gene>
    <name evidence="1" type="ORF">SAMN05660648_00438</name>
</gene>